<evidence type="ECO:0000256" key="2">
    <source>
        <dbReference type="ARBA" id="ARBA00023157"/>
    </source>
</evidence>
<evidence type="ECO:0000256" key="5">
    <source>
        <dbReference type="SAM" id="MobiDB-lite"/>
    </source>
</evidence>
<feature type="domain" description="Fibronectin type-III" evidence="7">
    <location>
        <begin position="636"/>
        <end position="731"/>
    </location>
</feature>
<dbReference type="Pfam" id="PF18362">
    <property type="entry name" value="THB"/>
    <property type="match status" value="1"/>
</dbReference>
<feature type="domain" description="Ig-like" evidence="6">
    <location>
        <begin position="1029"/>
        <end position="1117"/>
    </location>
</feature>
<evidence type="ECO:0000259" key="6">
    <source>
        <dbReference type="PROSITE" id="PS50835"/>
    </source>
</evidence>
<organism evidence="8 9">
    <name type="scientific">Echeneis naucrates</name>
    <name type="common">Live sharksucker</name>
    <dbReference type="NCBI Taxonomy" id="173247"/>
    <lineage>
        <taxon>Eukaryota</taxon>
        <taxon>Metazoa</taxon>
        <taxon>Chordata</taxon>
        <taxon>Craniata</taxon>
        <taxon>Vertebrata</taxon>
        <taxon>Euteleostomi</taxon>
        <taxon>Actinopterygii</taxon>
        <taxon>Neopterygii</taxon>
        <taxon>Teleostei</taxon>
        <taxon>Neoteleostei</taxon>
        <taxon>Acanthomorphata</taxon>
        <taxon>Carangaria</taxon>
        <taxon>Carangiformes</taxon>
        <taxon>Echeneidae</taxon>
        <taxon>Echeneis</taxon>
    </lineage>
</organism>
<gene>
    <name evidence="8" type="primary">LOC115043452</name>
</gene>
<dbReference type="FunFam" id="2.60.40.10:FF:000031">
    <property type="entry name" value="Myosin-binding protein C, slow type"/>
    <property type="match status" value="1"/>
</dbReference>
<dbReference type="FunFam" id="2.60.40.10:FF:001232">
    <property type="entry name" value="Immunoglobulin-like and fibronectin type III domain-containing 1"/>
    <property type="match status" value="1"/>
</dbReference>
<accession>A0A665T8D1</accession>
<dbReference type="InterPro" id="IPR036116">
    <property type="entry name" value="FN3_sf"/>
</dbReference>
<dbReference type="InterPro" id="IPR050964">
    <property type="entry name" value="Striated_Muscle_Regulatory"/>
</dbReference>
<evidence type="ECO:0000256" key="3">
    <source>
        <dbReference type="ARBA" id="ARBA00023319"/>
    </source>
</evidence>
<feature type="domain" description="Fibronectin type-III" evidence="7">
    <location>
        <begin position="930"/>
        <end position="1024"/>
    </location>
</feature>
<dbReference type="Pfam" id="PF00041">
    <property type="entry name" value="fn3"/>
    <property type="match status" value="2"/>
</dbReference>
<sequence>SFYKKTNTTARTSTLWQGIRKRSKVPGVMITQFMEELPEGMTTPDFTRKPIALTIQEGKLAVFKAIIVGTPTPTVTWSRANGEIIYHPNICLQKYDEASREHTIEFPKVSPEDADTYKCFATNEYGKAVCTVVLNVIAVGFSKTKEFQKTQEKLMNDEEKVWEILLSADKKDYERICAEYGITDFRGMLKKLNEMKKEREEEIAEFVSHISALKPVEVTCDDYATIELDMDLKDPSSKIFLYKDGVMVPFCKEEGEELKHSLKQVGKKYIFTIKKLGKEDAGLYSVDVEGVNVFSTDFKVPEVDFAVKIQEVKAEEREDAMFQCVLTAPMNEVKWFGKSAPLTNSEKHEIIVSEDKLIHKLIVRDCLPLDSGIYAAVAGIKSCNAWLIIEDPANKGKKAARKTTMAGVCNDEELLKIAKEQQERYEREMEEKLKNAKKAHGEREAAEAAAQLDALAARKQAAEAQVAIRFYVCCAAVLCVCFPFQIKSSEGITITKDGTFHRLKIHKVTEEFAGKYKFEADGRKTEATIVVEGKSLPNKNYSLAFKTPVTVKKGHKATFKIPYIGREPIKVTWYLDGEELSDDSNIKLEHSEGYSRLLLTKLQRKDSGEIKVKLKNEFGTIEAVSQLVVLDKPTPPIGPLEIVEASSSTIEFKWRPPKDSGGCKIGNYILERQQVGRNTWKKLGPIGPEAKYKDTDVDHGRRYCYRIRVETSMGTSEMMETEDVQAGTKAYPGPPSAPKVVSASKDCINISWSPPCNTGGTNILGYNLEKRKRGSNLWGQVNPHEEMIRGYGYAVKDVVEGIEYEFRVSAINNSGAGEFSPPSEFVFARDPKMRPHFTDAKIKSFMVVRAGNSARFNINFQASPWPEIVWLKDGAPVSKKVTVSNTEGTSQLLIPSSERTDTGIYTIIIKNIVGQETFSIEIRVTDEPKPPGPVELDENVPGTVTVSWTPSPDEKRDDRLHYMVTKRDSKKRTWHTVADLIFNNRFTVCNIMPGREYKFRIYAKNDMGSSKPSESQKWLISPCNLQSPPRFLVPLKMHTAPQGYECYMSCAVKGDPTPHVTWLRNNISLNTNTNYYISNTCGVCSLLILRVGSKDTGEYKVVAENPIGRVECSTKLTVRGKS</sequence>
<dbReference type="InterPro" id="IPR003599">
    <property type="entry name" value="Ig_sub"/>
</dbReference>
<evidence type="ECO:0000313" key="9">
    <source>
        <dbReference type="Proteomes" id="UP000472264"/>
    </source>
</evidence>
<dbReference type="Gene3D" id="2.60.40.10">
    <property type="entry name" value="Immunoglobulins"/>
    <property type="match status" value="10"/>
</dbReference>
<feature type="domain" description="Fibronectin type-III" evidence="7">
    <location>
        <begin position="734"/>
        <end position="831"/>
    </location>
</feature>
<dbReference type="Proteomes" id="UP000472264">
    <property type="component" value="Chromosome 5"/>
</dbReference>
<dbReference type="SMART" id="SM00409">
    <property type="entry name" value="IG"/>
    <property type="match status" value="6"/>
</dbReference>
<dbReference type="InterPro" id="IPR040849">
    <property type="entry name" value="MyBP-C_THB"/>
</dbReference>
<dbReference type="InterPro" id="IPR036179">
    <property type="entry name" value="Ig-like_dom_sf"/>
</dbReference>
<dbReference type="FunFam" id="2.60.40.10:FF:001401">
    <property type="entry name" value="immunoglobulin-like and fibronectin type III domain-containing protein 1"/>
    <property type="match status" value="1"/>
</dbReference>
<dbReference type="InterPro" id="IPR013098">
    <property type="entry name" value="Ig_I-set"/>
</dbReference>
<dbReference type="CDD" id="cd00063">
    <property type="entry name" value="FN3"/>
    <property type="match status" value="3"/>
</dbReference>
<dbReference type="InterPro" id="IPR007110">
    <property type="entry name" value="Ig-like_dom"/>
</dbReference>
<dbReference type="SUPFAM" id="SSF48726">
    <property type="entry name" value="Immunoglobulin"/>
    <property type="match status" value="6"/>
</dbReference>
<dbReference type="FunFam" id="2.60.40.10:FF:001097">
    <property type="entry name" value="Immunoglobulin-like and fibronectin type III domain-containing protein 1"/>
    <property type="match status" value="1"/>
</dbReference>
<name>A0A665T8D1_ECHNA</name>
<dbReference type="FunFam" id="2.60.40.10:FF:002294">
    <property type="entry name" value="Immunoglobulin-like and fibronectin type III domain-containing 1, tandem duplicate 3"/>
    <property type="match status" value="1"/>
</dbReference>
<evidence type="ECO:0000256" key="4">
    <source>
        <dbReference type="SAM" id="Coils"/>
    </source>
</evidence>
<dbReference type="FunFam" id="2.60.40.10:FF:000060">
    <property type="entry name" value="Myosin-binding protein C, slow type"/>
    <property type="match status" value="1"/>
</dbReference>
<evidence type="ECO:0000259" key="7">
    <source>
        <dbReference type="PROSITE" id="PS50853"/>
    </source>
</evidence>
<dbReference type="AlphaFoldDB" id="A0A665T8D1"/>
<feature type="coiled-coil region" evidence="4">
    <location>
        <begin position="415"/>
        <end position="465"/>
    </location>
</feature>
<dbReference type="InterPro" id="IPR003961">
    <property type="entry name" value="FN3_dom"/>
</dbReference>
<dbReference type="PROSITE" id="PS50853">
    <property type="entry name" value="FN3"/>
    <property type="match status" value="3"/>
</dbReference>
<dbReference type="InterPro" id="IPR003598">
    <property type="entry name" value="Ig_sub2"/>
</dbReference>
<dbReference type="Pfam" id="PF07679">
    <property type="entry name" value="I-set"/>
    <property type="match status" value="5"/>
</dbReference>
<dbReference type="PANTHER" id="PTHR13817">
    <property type="entry name" value="TITIN"/>
    <property type="match status" value="1"/>
</dbReference>
<keyword evidence="9" id="KW-1185">Reference proteome</keyword>
<evidence type="ECO:0000313" key="8">
    <source>
        <dbReference type="Ensembl" id="ENSENLP00000003003.1"/>
    </source>
</evidence>
<proteinExistence type="predicted"/>
<evidence type="ECO:0000256" key="1">
    <source>
        <dbReference type="ARBA" id="ARBA00022737"/>
    </source>
</evidence>
<dbReference type="Ensembl" id="ENSENLT00000003185.1">
    <property type="protein sequence ID" value="ENSENLP00000003003.1"/>
    <property type="gene ID" value="ENSENLG00000001465.1"/>
</dbReference>
<reference evidence="8" key="1">
    <citation type="submission" date="2021-04" db="EMBL/GenBank/DDBJ databases">
        <authorList>
            <consortium name="Wellcome Sanger Institute Data Sharing"/>
        </authorList>
    </citation>
    <scope>NUCLEOTIDE SEQUENCE [LARGE SCALE GENOMIC DNA]</scope>
</reference>
<keyword evidence="2" id="KW-1015">Disulfide bond</keyword>
<keyword evidence="1" id="KW-0677">Repeat</keyword>
<feature type="domain" description="Ig-like" evidence="6">
    <location>
        <begin position="835"/>
        <end position="925"/>
    </location>
</feature>
<dbReference type="SUPFAM" id="SSF49265">
    <property type="entry name" value="Fibronectin type III"/>
    <property type="match status" value="2"/>
</dbReference>
<dbReference type="InterPro" id="IPR013783">
    <property type="entry name" value="Ig-like_fold"/>
</dbReference>
<dbReference type="PANTHER" id="PTHR13817:SF181">
    <property type="entry name" value="IMMUNOGLOBULIN-LIKE AND FIBRONECTIN TYPE III DOMAIN-CONTAINING PROTEIN 1"/>
    <property type="match status" value="1"/>
</dbReference>
<protein>
    <submittedName>
        <fullName evidence="8">Immunoglobulin like and fibronectin type III domain containing 1, tandem duplicate 1</fullName>
    </submittedName>
</protein>
<dbReference type="FunFam" id="2.60.40.10:FF:001438">
    <property type="entry name" value="Immunoglobulin-like and fibronectin type III domain-containing protein 1"/>
    <property type="match status" value="1"/>
</dbReference>
<feature type="domain" description="Ig-like" evidence="6">
    <location>
        <begin position="44"/>
        <end position="135"/>
    </location>
</feature>
<dbReference type="SMART" id="SM00408">
    <property type="entry name" value="IGc2"/>
    <property type="match status" value="3"/>
</dbReference>
<dbReference type="OMA" id="VGRNDWE"/>
<reference evidence="8" key="3">
    <citation type="submission" date="2025-09" db="UniProtKB">
        <authorList>
            <consortium name="Ensembl"/>
        </authorList>
    </citation>
    <scope>IDENTIFICATION</scope>
</reference>
<keyword evidence="3" id="KW-0393">Immunoglobulin domain</keyword>
<dbReference type="PROSITE" id="PS50835">
    <property type="entry name" value="IG_LIKE"/>
    <property type="match status" value="3"/>
</dbReference>
<keyword evidence="4" id="KW-0175">Coiled coil</keyword>
<reference evidence="8" key="2">
    <citation type="submission" date="2025-08" db="UniProtKB">
        <authorList>
            <consortium name="Ensembl"/>
        </authorList>
    </citation>
    <scope>IDENTIFICATION</scope>
</reference>
<dbReference type="SMART" id="SM00060">
    <property type="entry name" value="FN3"/>
    <property type="match status" value="3"/>
</dbReference>
<dbReference type="FunFam" id="2.60.40.10:FF:000032">
    <property type="entry name" value="palladin isoform X1"/>
    <property type="match status" value="1"/>
</dbReference>
<feature type="region of interest" description="Disordered" evidence="5">
    <location>
        <begin position="926"/>
        <end position="952"/>
    </location>
</feature>